<reference evidence="8 9" key="1">
    <citation type="submission" date="2017-08" db="EMBL/GenBank/DDBJ databases">
        <title>Acidophilic green algal genome provides insights into adaptation to an acidic environment.</title>
        <authorList>
            <person name="Hirooka S."/>
            <person name="Hirose Y."/>
            <person name="Kanesaki Y."/>
            <person name="Higuchi S."/>
            <person name="Fujiwara T."/>
            <person name="Onuma R."/>
            <person name="Era A."/>
            <person name="Ohbayashi R."/>
            <person name="Uzuka A."/>
            <person name="Nozaki H."/>
            <person name="Yoshikawa H."/>
            <person name="Miyagishima S.Y."/>
        </authorList>
    </citation>
    <scope>NUCLEOTIDE SEQUENCE [LARGE SCALE GENOMIC DNA]</scope>
    <source>
        <strain evidence="8 9">NIES-2499</strain>
    </source>
</reference>
<evidence type="ECO:0000256" key="4">
    <source>
        <dbReference type="ARBA" id="ARBA00023163"/>
    </source>
</evidence>
<gene>
    <name evidence="8" type="ORF">CEUSTIGMA_g7676.t1</name>
</gene>
<accession>A0A250XAX6</accession>
<evidence type="ECO:0000313" key="9">
    <source>
        <dbReference type="Proteomes" id="UP000232323"/>
    </source>
</evidence>
<dbReference type="PROSITE" id="PS51032">
    <property type="entry name" value="AP2_ERF"/>
    <property type="match status" value="1"/>
</dbReference>
<organism evidence="8 9">
    <name type="scientific">Chlamydomonas eustigma</name>
    <dbReference type="NCBI Taxonomy" id="1157962"/>
    <lineage>
        <taxon>Eukaryota</taxon>
        <taxon>Viridiplantae</taxon>
        <taxon>Chlorophyta</taxon>
        <taxon>core chlorophytes</taxon>
        <taxon>Chlorophyceae</taxon>
        <taxon>CS clade</taxon>
        <taxon>Chlamydomonadales</taxon>
        <taxon>Chlamydomonadaceae</taxon>
        <taxon>Chlamydomonas</taxon>
    </lineage>
</organism>
<evidence type="ECO:0000256" key="5">
    <source>
        <dbReference type="ARBA" id="ARBA00023242"/>
    </source>
</evidence>
<evidence type="ECO:0000256" key="3">
    <source>
        <dbReference type="ARBA" id="ARBA00023125"/>
    </source>
</evidence>
<dbReference type="Proteomes" id="UP000232323">
    <property type="component" value="Unassembled WGS sequence"/>
</dbReference>
<feature type="region of interest" description="Disordered" evidence="6">
    <location>
        <begin position="223"/>
        <end position="247"/>
    </location>
</feature>
<dbReference type="GO" id="GO:0003677">
    <property type="term" value="F:DNA binding"/>
    <property type="evidence" value="ECO:0007669"/>
    <property type="project" value="UniProtKB-KW"/>
</dbReference>
<evidence type="ECO:0000256" key="2">
    <source>
        <dbReference type="ARBA" id="ARBA00023015"/>
    </source>
</evidence>
<evidence type="ECO:0000259" key="7">
    <source>
        <dbReference type="PROSITE" id="PS51032"/>
    </source>
</evidence>
<proteinExistence type="predicted"/>
<dbReference type="GO" id="GO:0003700">
    <property type="term" value="F:DNA-binding transcription factor activity"/>
    <property type="evidence" value="ECO:0007669"/>
    <property type="project" value="InterPro"/>
</dbReference>
<dbReference type="EMBL" id="BEGY01000050">
    <property type="protein sequence ID" value="GAX80238.1"/>
    <property type="molecule type" value="Genomic_DNA"/>
</dbReference>
<keyword evidence="5" id="KW-0539">Nucleus</keyword>
<dbReference type="AlphaFoldDB" id="A0A250XAX6"/>
<feature type="compositionally biased region" description="Polar residues" evidence="6">
    <location>
        <begin position="237"/>
        <end position="247"/>
    </location>
</feature>
<dbReference type="Gene3D" id="3.30.730.10">
    <property type="entry name" value="AP2/ERF domain"/>
    <property type="match status" value="1"/>
</dbReference>
<dbReference type="InterPro" id="IPR001471">
    <property type="entry name" value="AP2/ERF_dom"/>
</dbReference>
<dbReference type="InterPro" id="IPR016177">
    <property type="entry name" value="DNA-bd_dom_sf"/>
</dbReference>
<evidence type="ECO:0000256" key="1">
    <source>
        <dbReference type="ARBA" id="ARBA00004123"/>
    </source>
</evidence>
<name>A0A250XAX6_9CHLO</name>
<comment type="caution">
    <text evidence="8">The sequence shown here is derived from an EMBL/GenBank/DDBJ whole genome shotgun (WGS) entry which is preliminary data.</text>
</comment>
<feature type="compositionally biased region" description="Acidic residues" evidence="6">
    <location>
        <begin position="398"/>
        <end position="417"/>
    </location>
</feature>
<feature type="compositionally biased region" description="Basic and acidic residues" evidence="6">
    <location>
        <begin position="418"/>
        <end position="431"/>
    </location>
</feature>
<protein>
    <recommendedName>
        <fullName evidence="7">AP2/ERF domain-containing protein</fullName>
    </recommendedName>
</protein>
<keyword evidence="9" id="KW-1185">Reference proteome</keyword>
<feature type="region of interest" description="Disordered" evidence="6">
    <location>
        <begin position="398"/>
        <end position="442"/>
    </location>
</feature>
<dbReference type="InterPro" id="IPR036955">
    <property type="entry name" value="AP2/ERF_dom_sf"/>
</dbReference>
<keyword evidence="2" id="KW-0805">Transcription regulation</keyword>
<evidence type="ECO:0000256" key="6">
    <source>
        <dbReference type="SAM" id="MobiDB-lite"/>
    </source>
</evidence>
<feature type="domain" description="AP2/ERF" evidence="7">
    <location>
        <begin position="20"/>
        <end position="75"/>
    </location>
</feature>
<keyword evidence="4" id="KW-0804">Transcription</keyword>
<dbReference type="GO" id="GO:0005634">
    <property type="term" value="C:nucleus"/>
    <property type="evidence" value="ECO:0007669"/>
    <property type="project" value="UniProtKB-SubCell"/>
</dbReference>
<dbReference type="SMART" id="SM00380">
    <property type="entry name" value="AP2"/>
    <property type="match status" value="1"/>
</dbReference>
<dbReference type="OrthoDB" id="550275at2759"/>
<evidence type="ECO:0000313" key="8">
    <source>
        <dbReference type="EMBL" id="GAX80238.1"/>
    </source>
</evidence>
<keyword evidence="3" id="KW-0238">DNA-binding</keyword>
<comment type="subcellular location">
    <subcellularLocation>
        <location evidence="1">Nucleus</location>
    </subcellularLocation>
</comment>
<dbReference type="SUPFAM" id="SSF54171">
    <property type="entry name" value="DNA-binding domain"/>
    <property type="match status" value="1"/>
</dbReference>
<sequence length="442" mass="49270">MISRQNKMSDQSSPVTKLSQYKGVHWRYSRWRAQIYAQGETFPLGDYSKEEDAAAAYDRALISKLGYEHAETNLPKQNYKDQASDLIKMMMPEVANILLEESEMMRQVSCRHNKLSVMKSNNGSATKAIQRETDPRAVDLSEIVSKEFEMMEPSSMAAEPSCPMPHNSPSCLKFLDYDYSQIDNWLDAVTASHLAEKQAKKCGGFTLEQLEEVKGLHLTATRKLNNTSPANGPPPNVSTSQLSRQDTQTGATIMGGGVCCKDLLESAGGGLSPRSPPLFSRERDVSIAMGRLRIFLLEMCGVTLPSMQEWPCRIVITDFVREARAGEPEVVISTQVDVLDPAGVPFTSPRELLFSMGLTIPKSHTYVRDPRTNTLVDNVELLLMNWNFLVMDELEDEEMDGDNDNDDGADFFDGESENNEHPDDVQDDREQVVGAEGHNAES</sequence>